<organism evidence="3">
    <name type="scientific">Drosophila grimshawi</name>
    <name type="common">Hawaiian fruit fly</name>
    <name type="synonym">Idiomyia grimshawi</name>
    <dbReference type="NCBI Taxonomy" id="7222"/>
    <lineage>
        <taxon>Eukaryota</taxon>
        <taxon>Metazoa</taxon>
        <taxon>Ecdysozoa</taxon>
        <taxon>Arthropoda</taxon>
        <taxon>Hexapoda</taxon>
        <taxon>Insecta</taxon>
        <taxon>Pterygota</taxon>
        <taxon>Neoptera</taxon>
        <taxon>Endopterygota</taxon>
        <taxon>Diptera</taxon>
        <taxon>Brachycera</taxon>
        <taxon>Muscomorpha</taxon>
        <taxon>Ephydroidea</taxon>
        <taxon>Drosophilidae</taxon>
        <taxon>Drosophila</taxon>
        <taxon>Hawaiian Drosophila</taxon>
    </lineage>
</organism>
<sequence length="316" mass="35491">MSLADIKQKEKKGKKNVLPKLRTILANPYKQHIPVLPENEMLEFENILKAAITASEHTQKTFATNSHIQLGLDSSLRAINRSSFSCVFISLSMRPSHLVRLIATSAAIKIPTAPIYAQPKLEELTRELFGVRALTLVLPLDLNKISSELDKWISARKKAPVQKQKVLKAVKKRKAIVEELRKVEIQPQVAQPVASQKEWSGDYISCANDEAALKLDQVDVQTEKQQLGAALSNLMLKAQSTTKPETENTQNSQAISETLPTVEHMQVDKDVDEFLIAELSIYQPLTVHQIRANPDKKPKKKRNKKEKKQTAPNKTN</sequence>
<dbReference type="EMBL" id="CH916369">
    <property type="protein sequence ID" value="EDV93177.1"/>
    <property type="molecule type" value="Genomic_DNA"/>
</dbReference>
<feature type="region of interest" description="Disordered" evidence="1">
    <location>
        <begin position="289"/>
        <end position="316"/>
    </location>
</feature>
<dbReference type="InParanoid" id="B4JEP6"/>
<dbReference type="OMA" id="KEWSGDY"/>
<protein>
    <submittedName>
        <fullName evidence="2">GH19161</fullName>
    </submittedName>
</protein>
<dbReference type="eggNOG" id="ENOG502T7XJ">
    <property type="taxonomic scope" value="Eukaryota"/>
</dbReference>
<gene>
    <name evidence="2" type="primary">Dgri\GH19161</name>
    <name evidence="2" type="ORF">Dgri_GH19161</name>
</gene>
<keyword evidence="3" id="KW-1185">Reference proteome</keyword>
<evidence type="ECO:0000313" key="3">
    <source>
        <dbReference type="Proteomes" id="UP000001070"/>
    </source>
</evidence>
<reference evidence="2 3" key="1">
    <citation type="journal article" date="2007" name="Nature">
        <title>Evolution of genes and genomes on the Drosophila phylogeny.</title>
        <authorList>
            <consortium name="Drosophila 12 Genomes Consortium"/>
            <person name="Clark A.G."/>
            <person name="Eisen M.B."/>
            <person name="Smith D.R."/>
            <person name="Bergman C.M."/>
            <person name="Oliver B."/>
            <person name="Markow T.A."/>
            <person name="Kaufman T.C."/>
            <person name="Kellis M."/>
            <person name="Gelbart W."/>
            <person name="Iyer V.N."/>
            <person name="Pollard D.A."/>
            <person name="Sackton T.B."/>
            <person name="Larracuente A.M."/>
            <person name="Singh N.D."/>
            <person name="Abad J.P."/>
            <person name="Abt D.N."/>
            <person name="Adryan B."/>
            <person name="Aguade M."/>
            <person name="Akashi H."/>
            <person name="Anderson W.W."/>
            <person name="Aquadro C.F."/>
            <person name="Ardell D.H."/>
            <person name="Arguello R."/>
            <person name="Artieri C.G."/>
            <person name="Barbash D.A."/>
            <person name="Barker D."/>
            <person name="Barsanti P."/>
            <person name="Batterham P."/>
            <person name="Batzoglou S."/>
            <person name="Begun D."/>
            <person name="Bhutkar A."/>
            <person name="Blanco E."/>
            <person name="Bosak S.A."/>
            <person name="Bradley R.K."/>
            <person name="Brand A.D."/>
            <person name="Brent M.R."/>
            <person name="Brooks A.N."/>
            <person name="Brown R.H."/>
            <person name="Butlin R.K."/>
            <person name="Caggese C."/>
            <person name="Calvi B.R."/>
            <person name="Bernardo de Carvalho A."/>
            <person name="Caspi A."/>
            <person name="Castrezana S."/>
            <person name="Celniker S.E."/>
            <person name="Chang J.L."/>
            <person name="Chapple C."/>
            <person name="Chatterji S."/>
            <person name="Chinwalla A."/>
            <person name="Civetta A."/>
            <person name="Clifton S.W."/>
            <person name="Comeron J.M."/>
            <person name="Costello J.C."/>
            <person name="Coyne J.A."/>
            <person name="Daub J."/>
            <person name="David R.G."/>
            <person name="Delcher A.L."/>
            <person name="Delehaunty K."/>
            <person name="Do C.B."/>
            <person name="Ebling H."/>
            <person name="Edwards K."/>
            <person name="Eickbush T."/>
            <person name="Evans J.D."/>
            <person name="Filipski A."/>
            <person name="Findeiss S."/>
            <person name="Freyhult E."/>
            <person name="Fulton L."/>
            <person name="Fulton R."/>
            <person name="Garcia A.C."/>
            <person name="Gardiner A."/>
            <person name="Garfield D.A."/>
            <person name="Garvin B.E."/>
            <person name="Gibson G."/>
            <person name="Gilbert D."/>
            <person name="Gnerre S."/>
            <person name="Godfrey J."/>
            <person name="Good R."/>
            <person name="Gotea V."/>
            <person name="Gravely B."/>
            <person name="Greenberg A.J."/>
            <person name="Griffiths-Jones S."/>
            <person name="Gross S."/>
            <person name="Guigo R."/>
            <person name="Gustafson E.A."/>
            <person name="Haerty W."/>
            <person name="Hahn M.W."/>
            <person name="Halligan D.L."/>
            <person name="Halpern A.L."/>
            <person name="Halter G.M."/>
            <person name="Han M.V."/>
            <person name="Heger A."/>
            <person name="Hillier L."/>
            <person name="Hinrichs A.S."/>
            <person name="Holmes I."/>
            <person name="Hoskins R.A."/>
            <person name="Hubisz M.J."/>
            <person name="Hultmark D."/>
            <person name="Huntley M.A."/>
            <person name="Jaffe D.B."/>
            <person name="Jagadeeshan S."/>
            <person name="Jeck W.R."/>
            <person name="Johnson J."/>
            <person name="Jones C.D."/>
            <person name="Jordan W.C."/>
            <person name="Karpen G.H."/>
            <person name="Kataoka E."/>
            <person name="Keightley P.D."/>
            <person name="Kheradpour P."/>
            <person name="Kirkness E.F."/>
            <person name="Koerich L.B."/>
            <person name="Kristiansen K."/>
            <person name="Kudrna D."/>
            <person name="Kulathinal R.J."/>
            <person name="Kumar S."/>
            <person name="Kwok R."/>
            <person name="Lander E."/>
            <person name="Langley C.H."/>
            <person name="Lapoint R."/>
            <person name="Lazzaro B.P."/>
            <person name="Lee S.J."/>
            <person name="Levesque L."/>
            <person name="Li R."/>
            <person name="Lin C.F."/>
            <person name="Lin M.F."/>
            <person name="Lindblad-Toh K."/>
            <person name="Llopart A."/>
            <person name="Long M."/>
            <person name="Low L."/>
            <person name="Lozovsky E."/>
            <person name="Lu J."/>
            <person name="Luo M."/>
            <person name="Machado C.A."/>
            <person name="Makalowski W."/>
            <person name="Marzo M."/>
            <person name="Matsuda M."/>
            <person name="Matzkin L."/>
            <person name="McAllister B."/>
            <person name="McBride C.S."/>
            <person name="McKernan B."/>
            <person name="McKernan K."/>
            <person name="Mendez-Lago M."/>
            <person name="Minx P."/>
            <person name="Mollenhauer M.U."/>
            <person name="Montooth K."/>
            <person name="Mount S.M."/>
            <person name="Mu X."/>
            <person name="Myers E."/>
            <person name="Negre B."/>
            <person name="Newfeld S."/>
            <person name="Nielsen R."/>
            <person name="Noor M.A."/>
            <person name="O'Grady P."/>
            <person name="Pachter L."/>
            <person name="Papaceit M."/>
            <person name="Parisi M.J."/>
            <person name="Parisi M."/>
            <person name="Parts L."/>
            <person name="Pedersen J.S."/>
            <person name="Pesole G."/>
            <person name="Phillippy A.M."/>
            <person name="Ponting C.P."/>
            <person name="Pop M."/>
            <person name="Porcelli D."/>
            <person name="Powell J.R."/>
            <person name="Prohaska S."/>
            <person name="Pruitt K."/>
            <person name="Puig M."/>
            <person name="Quesneville H."/>
            <person name="Ram K.R."/>
            <person name="Rand D."/>
            <person name="Rasmussen M.D."/>
            <person name="Reed L.K."/>
            <person name="Reenan R."/>
            <person name="Reily A."/>
            <person name="Remington K.A."/>
            <person name="Rieger T.T."/>
            <person name="Ritchie M.G."/>
            <person name="Robin C."/>
            <person name="Rogers Y.H."/>
            <person name="Rohde C."/>
            <person name="Rozas J."/>
            <person name="Rubenfield M.J."/>
            <person name="Ruiz A."/>
            <person name="Russo S."/>
            <person name="Salzberg S.L."/>
            <person name="Sanchez-Gracia A."/>
            <person name="Saranga D.J."/>
            <person name="Sato H."/>
            <person name="Schaeffer S.W."/>
            <person name="Schatz M.C."/>
            <person name="Schlenke T."/>
            <person name="Schwartz R."/>
            <person name="Segarra C."/>
            <person name="Singh R.S."/>
            <person name="Sirot L."/>
            <person name="Sirota M."/>
            <person name="Sisneros N.B."/>
            <person name="Smith C.D."/>
            <person name="Smith T.F."/>
            <person name="Spieth J."/>
            <person name="Stage D.E."/>
            <person name="Stark A."/>
            <person name="Stephan W."/>
            <person name="Strausberg R.L."/>
            <person name="Strempel S."/>
            <person name="Sturgill D."/>
            <person name="Sutton G."/>
            <person name="Sutton G.G."/>
            <person name="Tao W."/>
            <person name="Teichmann S."/>
            <person name="Tobari Y.N."/>
            <person name="Tomimura Y."/>
            <person name="Tsolas J.M."/>
            <person name="Valente V.L."/>
            <person name="Venter E."/>
            <person name="Venter J.C."/>
            <person name="Vicario S."/>
            <person name="Vieira F.G."/>
            <person name="Vilella A.J."/>
            <person name="Villasante A."/>
            <person name="Walenz B."/>
            <person name="Wang J."/>
            <person name="Wasserman M."/>
            <person name="Watts T."/>
            <person name="Wilson D."/>
            <person name="Wilson R.K."/>
            <person name="Wing R.A."/>
            <person name="Wolfner M.F."/>
            <person name="Wong A."/>
            <person name="Wong G.K."/>
            <person name="Wu C.I."/>
            <person name="Wu G."/>
            <person name="Yamamoto D."/>
            <person name="Yang H.P."/>
            <person name="Yang S.P."/>
            <person name="Yorke J.A."/>
            <person name="Yoshida K."/>
            <person name="Zdobnov E."/>
            <person name="Zhang P."/>
            <person name="Zhang Y."/>
            <person name="Zimin A.V."/>
            <person name="Baldwin J."/>
            <person name="Abdouelleil A."/>
            <person name="Abdulkadir J."/>
            <person name="Abebe A."/>
            <person name="Abera B."/>
            <person name="Abreu J."/>
            <person name="Acer S.C."/>
            <person name="Aftuck L."/>
            <person name="Alexander A."/>
            <person name="An P."/>
            <person name="Anderson E."/>
            <person name="Anderson S."/>
            <person name="Arachi H."/>
            <person name="Azer M."/>
            <person name="Bachantsang P."/>
            <person name="Barry A."/>
            <person name="Bayul T."/>
            <person name="Berlin A."/>
            <person name="Bessette D."/>
            <person name="Bloom T."/>
            <person name="Blye J."/>
            <person name="Boguslavskiy L."/>
            <person name="Bonnet C."/>
            <person name="Boukhgalter B."/>
            <person name="Bourzgui I."/>
            <person name="Brown A."/>
            <person name="Cahill P."/>
            <person name="Channer S."/>
            <person name="Cheshatsang Y."/>
            <person name="Chuda L."/>
            <person name="Citroen M."/>
            <person name="Collymore A."/>
            <person name="Cooke P."/>
            <person name="Costello M."/>
            <person name="D'Aco K."/>
            <person name="Daza R."/>
            <person name="De Haan G."/>
            <person name="DeGray S."/>
            <person name="DeMaso C."/>
            <person name="Dhargay N."/>
            <person name="Dooley K."/>
            <person name="Dooley E."/>
            <person name="Doricent M."/>
            <person name="Dorje P."/>
            <person name="Dorjee K."/>
            <person name="Dupes A."/>
            <person name="Elong R."/>
            <person name="Falk J."/>
            <person name="Farina A."/>
            <person name="Faro S."/>
            <person name="Ferguson D."/>
            <person name="Fisher S."/>
            <person name="Foley C.D."/>
            <person name="Franke A."/>
            <person name="Friedrich D."/>
            <person name="Gadbois L."/>
            <person name="Gearin G."/>
            <person name="Gearin C.R."/>
            <person name="Giannoukos G."/>
            <person name="Goode T."/>
            <person name="Graham J."/>
            <person name="Grandbois E."/>
            <person name="Grewal S."/>
            <person name="Gyaltsen K."/>
            <person name="Hafez N."/>
            <person name="Hagos B."/>
            <person name="Hall J."/>
            <person name="Henson C."/>
            <person name="Hollinger A."/>
            <person name="Honan T."/>
            <person name="Huard M.D."/>
            <person name="Hughes L."/>
            <person name="Hurhula B."/>
            <person name="Husby M.E."/>
            <person name="Kamat A."/>
            <person name="Kanga B."/>
            <person name="Kashin S."/>
            <person name="Khazanovich D."/>
            <person name="Kisner P."/>
            <person name="Lance K."/>
            <person name="Lara M."/>
            <person name="Lee W."/>
            <person name="Lennon N."/>
            <person name="Letendre F."/>
            <person name="LeVine R."/>
            <person name="Lipovsky A."/>
            <person name="Liu X."/>
            <person name="Liu J."/>
            <person name="Liu S."/>
            <person name="Lokyitsang T."/>
            <person name="Lokyitsang Y."/>
            <person name="Lubonja R."/>
            <person name="Lui A."/>
            <person name="MacDonald P."/>
            <person name="Magnisalis V."/>
            <person name="Maru K."/>
            <person name="Matthews C."/>
            <person name="McCusker W."/>
            <person name="McDonough S."/>
            <person name="Mehta T."/>
            <person name="Meldrim J."/>
            <person name="Meneus L."/>
            <person name="Mihai O."/>
            <person name="Mihalev A."/>
            <person name="Mihova T."/>
            <person name="Mittelman R."/>
            <person name="Mlenga V."/>
            <person name="Montmayeur A."/>
            <person name="Mulrain L."/>
            <person name="Navidi A."/>
            <person name="Naylor J."/>
            <person name="Negash T."/>
            <person name="Nguyen T."/>
            <person name="Nguyen N."/>
            <person name="Nicol R."/>
            <person name="Norbu C."/>
            <person name="Norbu N."/>
            <person name="Novod N."/>
            <person name="O'Neill B."/>
            <person name="Osman S."/>
            <person name="Markiewicz E."/>
            <person name="Oyono O.L."/>
            <person name="Patti C."/>
            <person name="Phunkhang P."/>
            <person name="Pierre F."/>
            <person name="Priest M."/>
            <person name="Raghuraman S."/>
            <person name="Rege F."/>
            <person name="Reyes R."/>
            <person name="Rise C."/>
            <person name="Rogov P."/>
            <person name="Ross K."/>
            <person name="Ryan E."/>
            <person name="Settipalli S."/>
            <person name="Shea T."/>
            <person name="Sherpa N."/>
            <person name="Shi L."/>
            <person name="Shih D."/>
            <person name="Sparrow T."/>
            <person name="Spaulding J."/>
            <person name="Stalker J."/>
            <person name="Stange-Thomann N."/>
            <person name="Stavropoulos S."/>
            <person name="Stone C."/>
            <person name="Strader C."/>
            <person name="Tesfaye S."/>
            <person name="Thomson T."/>
            <person name="Thoulutsang Y."/>
            <person name="Thoulutsang D."/>
            <person name="Topham K."/>
            <person name="Topping I."/>
            <person name="Tsamla T."/>
            <person name="Vassiliev H."/>
            <person name="Vo A."/>
            <person name="Wangchuk T."/>
            <person name="Wangdi T."/>
            <person name="Weiand M."/>
            <person name="Wilkinson J."/>
            <person name="Wilson A."/>
            <person name="Yadav S."/>
            <person name="Young G."/>
            <person name="Yu Q."/>
            <person name="Zembek L."/>
            <person name="Zhong D."/>
            <person name="Zimmer A."/>
            <person name="Zwirko Z."/>
            <person name="Jaffe D.B."/>
            <person name="Alvarez P."/>
            <person name="Brockman W."/>
            <person name="Butler J."/>
            <person name="Chin C."/>
            <person name="Gnerre S."/>
            <person name="Grabherr M."/>
            <person name="Kleber M."/>
            <person name="Mauceli E."/>
            <person name="MacCallum I."/>
        </authorList>
    </citation>
    <scope>NUCLEOTIDE SEQUENCE [LARGE SCALE GENOMIC DNA]</scope>
    <source>
        <strain evidence="3">Tucson 15287-2541.00</strain>
    </source>
</reference>
<dbReference type="OrthoDB" id="8063211at2759"/>
<proteinExistence type="predicted"/>
<accession>B4JEP6</accession>
<feature type="compositionally biased region" description="Basic residues" evidence="1">
    <location>
        <begin position="297"/>
        <end position="307"/>
    </location>
</feature>
<dbReference type="PhylomeDB" id="B4JEP6"/>
<dbReference type="HOGENOM" id="CLU_897965_0_0_1"/>
<name>B4JEP6_DROGR</name>
<dbReference type="AlphaFoldDB" id="B4JEP6"/>
<dbReference type="Proteomes" id="UP000001070">
    <property type="component" value="Unassembled WGS sequence"/>
</dbReference>
<evidence type="ECO:0000313" key="2">
    <source>
        <dbReference type="EMBL" id="EDV93177.1"/>
    </source>
</evidence>
<evidence type="ECO:0000256" key="1">
    <source>
        <dbReference type="SAM" id="MobiDB-lite"/>
    </source>
</evidence>